<gene>
    <name evidence="3" type="ORF">CAN33_0046600</name>
</gene>
<evidence type="ECO:0000313" key="3">
    <source>
        <dbReference type="EMBL" id="TPR11015.1"/>
    </source>
</evidence>
<organism evidence="3 4">
    <name type="scientific">Aspergillus niger</name>
    <dbReference type="NCBI Taxonomy" id="5061"/>
    <lineage>
        <taxon>Eukaryota</taxon>
        <taxon>Fungi</taxon>
        <taxon>Dikarya</taxon>
        <taxon>Ascomycota</taxon>
        <taxon>Pezizomycotina</taxon>
        <taxon>Eurotiomycetes</taxon>
        <taxon>Eurotiomycetidae</taxon>
        <taxon>Eurotiales</taxon>
        <taxon>Aspergillaceae</taxon>
        <taxon>Aspergillus</taxon>
        <taxon>Aspergillus subgen. Circumdati</taxon>
    </lineage>
</organism>
<dbReference type="Proteomes" id="UP000197666">
    <property type="component" value="Unassembled WGS sequence"/>
</dbReference>
<dbReference type="VEuPathDB" id="FungiDB:ASPNIDRAFT2_1162879"/>
<dbReference type="VEuPathDB" id="FungiDB:ATCC64974_12360"/>
<evidence type="ECO:0000313" key="4">
    <source>
        <dbReference type="Proteomes" id="UP000197666"/>
    </source>
</evidence>
<keyword evidence="2" id="KW-1133">Transmembrane helix</keyword>
<comment type="caution">
    <text evidence="3">The sequence shown here is derived from an EMBL/GenBank/DDBJ whole genome shotgun (WGS) entry which is preliminary data.</text>
</comment>
<proteinExistence type="predicted"/>
<name>A0A254TZG7_ASPNG</name>
<dbReference type="VEuPathDB" id="FungiDB:An01g13780"/>
<sequence length="369" mass="40151">MDGIDDLTALSDTMVYRHVLTVFSPVIPASLRRRITSLYPSTHRPVRLEASDSASVKENTAGEAGGDSMVSMRQSSESGGLEYVASMPDLSSGPTFQRPSTASSASNGLESCFSSVAEKSQELSDISSIRSSRSSDVFSPMAPKYEAESGLRWNRIAPALNLLQNACHEAQQRQCDSRLARMLYVDALGYLLDGLPDDMSSQETMTIRDNLPAGVKGSLAAPSVTDPSAAGLHSLLAEENSLPERSYLHRLLSSTIVYFFIMLQFLMPYVKILVCYLYQYERSHRITERAVTKVLVAADNFGKRGMVIGAAVLNYNEGRVSANLMDLAAWWVTSIAGGIYEGFAEGMTIMGVTRSHVELGKAFVQASRG</sequence>
<evidence type="ECO:0000256" key="2">
    <source>
        <dbReference type="SAM" id="Phobius"/>
    </source>
</evidence>
<dbReference type="VEuPathDB" id="FungiDB:M747DRAFT_297011"/>
<accession>A0A254TZG7</accession>
<dbReference type="OrthoDB" id="190201at2759"/>
<keyword evidence="2" id="KW-0812">Transmembrane</keyword>
<keyword evidence="2" id="KW-0472">Membrane</keyword>
<reference evidence="4" key="1">
    <citation type="submission" date="2018-10" db="EMBL/GenBank/DDBJ databases">
        <title>FDA dAtabase for Regulatory Grade micrObial Sequences (FDA-ARGOS): Supporting development and validation of Infectious Disease Dx tests.</title>
        <authorList>
            <person name="Kerrigan L."/>
            <person name="Tallon L."/>
            <person name="Sadzewicz L."/>
            <person name="Sengamalay N."/>
            <person name="Ott S."/>
            <person name="Godinez A."/>
            <person name="Nagaraj S."/>
            <person name="Vavikolanu K."/>
            <person name="Nadendla S."/>
            <person name="George J."/>
            <person name="Sichtig H."/>
        </authorList>
    </citation>
    <scope>NUCLEOTIDE SEQUENCE [LARGE SCALE GENOMIC DNA]</scope>
    <source>
        <strain evidence="4">FDAARGOS_311</strain>
    </source>
</reference>
<dbReference type="EMBL" id="NKJJ02000004">
    <property type="protein sequence ID" value="TPR11015.1"/>
    <property type="molecule type" value="Genomic_DNA"/>
</dbReference>
<dbReference type="AlphaFoldDB" id="A0A254TZG7"/>
<feature type="transmembrane region" description="Helical" evidence="2">
    <location>
        <begin position="256"/>
        <end position="278"/>
    </location>
</feature>
<evidence type="ECO:0000256" key="1">
    <source>
        <dbReference type="SAM" id="MobiDB-lite"/>
    </source>
</evidence>
<protein>
    <submittedName>
        <fullName evidence="3">Hsp70 family protein</fullName>
    </submittedName>
</protein>
<dbReference type="eggNOG" id="ENOG502S06P">
    <property type="taxonomic scope" value="Eukaryota"/>
</dbReference>
<feature type="region of interest" description="Disordered" evidence="1">
    <location>
        <begin position="49"/>
        <end position="78"/>
    </location>
</feature>